<keyword evidence="2" id="KW-0808">Transferase</keyword>
<dbReference type="InterPro" id="IPR052018">
    <property type="entry name" value="PHP_domain"/>
</dbReference>
<accession>A0A6B0XWZ0</accession>
<protein>
    <submittedName>
        <fullName evidence="2">Phosphotransferase</fullName>
    </submittedName>
</protein>
<dbReference type="InterPro" id="IPR003141">
    <property type="entry name" value="Pol/His_phosphatase_N"/>
</dbReference>
<comment type="caution">
    <text evidence="2">The sequence shown here is derived from an EMBL/GenBank/DDBJ whole genome shotgun (WGS) entry which is preliminary data.</text>
</comment>
<evidence type="ECO:0000313" key="2">
    <source>
        <dbReference type="EMBL" id="MXY32835.1"/>
    </source>
</evidence>
<name>A0A6B0XWZ0_9RHOB</name>
<dbReference type="PANTHER" id="PTHR42924:SF3">
    <property type="entry name" value="POLYMERASE_HISTIDINOL PHOSPHATASE N-TERMINAL DOMAIN-CONTAINING PROTEIN"/>
    <property type="match status" value="1"/>
</dbReference>
<dbReference type="InterPro" id="IPR004013">
    <property type="entry name" value="PHP_dom"/>
</dbReference>
<dbReference type="GO" id="GO:0016740">
    <property type="term" value="F:transferase activity"/>
    <property type="evidence" value="ECO:0007669"/>
    <property type="project" value="UniProtKB-KW"/>
</dbReference>
<organism evidence="2">
    <name type="scientific">Boseongicola sp. SB0664_bin_43</name>
    <dbReference type="NCBI Taxonomy" id="2604844"/>
    <lineage>
        <taxon>Bacteria</taxon>
        <taxon>Pseudomonadati</taxon>
        <taxon>Pseudomonadota</taxon>
        <taxon>Alphaproteobacteria</taxon>
        <taxon>Rhodobacterales</taxon>
        <taxon>Paracoccaceae</taxon>
        <taxon>Boseongicola</taxon>
    </lineage>
</organism>
<dbReference type="InterPro" id="IPR016195">
    <property type="entry name" value="Pol/histidinol_Pase-like"/>
</dbReference>
<dbReference type="PANTHER" id="PTHR42924">
    <property type="entry name" value="EXONUCLEASE"/>
    <property type="match status" value="1"/>
</dbReference>
<dbReference type="Gene3D" id="3.20.20.140">
    <property type="entry name" value="Metal-dependent hydrolases"/>
    <property type="match status" value="1"/>
</dbReference>
<dbReference type="SUPFAM" id="SSF89550">
    <property type="entry name" value="PHP domain-like"/>
    <property type="match status" value="1"/>
</dbReference>
<sequence length="461" mass="50120">MNQVFEGRLSLDHMACHVPHSFDVPGNTGTLRLDFSFAPRHPGVGDIAHQLSISVYGPDGARGTRHNNADQSPVISRSWASPGYLPGEIEAGEWVVEVDVHRILPPGNVTYRIEISCDAEECKAPPVDPMPSPPCAPKRKGAGWYTGDLHGHTFHSDGEFSPAEYLEIACQRGYDFVTVTDHNTVSAVPHVRRLAGNGITVIDGVELTTFNGHALVLGLEGWIDWRVKDGTTMSDVARAVLDRGGLFVIAHPRSEGHPFCTGCRWAFSDMLPGPARHVEVWNRAWAERGQNEGAVQMFYHWLNAGYRMVATAGTDTHRPAPANNRFAANRVLADDNAPEAILTALRRGRSYVTSGPDLTLRAATASGGTAEMGDLVAHGPVRLTCGCQGGRAGHDLTDLSLRLIRRGKEVQRWHAGQGLQATVDTEAEPGSWFALELRDRAEGLHGVTNPVFVGEEGEPWH</sequence>
<dbReference type="GO" id="GO:0004534">
    <property type="term" value="F:5'-3' RNA exonuclease activity"/>
    <property type="evidence" value="ECO:0007669"/>
    <property type="project" value="TreeGrafter"/>
</dbReference>
<evidence type="ECO:0000259" key="1">
    <source>
        <dbReference type="SMART" id="SM00481"/>
    </source>
</evidence>
<reference evidence="2" key="1">
    <citation type="submission" date="2019-09" db="EMBL/GenBank/DDBJ databases">
        <title>Characterisation of the sponge microbiome using genome-centric metagenomics.</title>
        <authorList>
            <person name="Engelberts J.P."/>
            <person name="Robbins S.J."/>
            <person name="De Goeij J.M."/>
            <person name="Aranda M."/>
            <person name="Bell S.C."/>
            <person name="Webster N.S."/>
        </authorList>
    </citation>
    <scope>NUCLEOTIDE SEQUENCE</scope>
    <source>
        <strain evidence="2">SB0664_bin_43</strain>
    </source>
</reference>
<feature type="domain" description="Polymerase/histidinol phosphatase N-terminal" evidence="1">
    <location>
        <begin position="147"/>
        <end position="211"/>
    </location>
</feature>
<dbReference type="SMART" id="SM00481">
    <property type="entry name" value="POLIIIAc"/>
    <property type="match status" value="1"/>
</dbReference>
<dbReference type="EMBL" id="VXRY01000073">
    <property type="protein sequence ID" value="MXY32835.1"/>
    <property type="molecule type" value="Genomic_DNA"/>
</dbReference>
<proteinExistence type="predicted"/>
<dbReference type="NCBIfam" id="NF038032">
    <property type="entry name" value="CehA_McbA_metalo"/>
    <property type="match status" value="1"/>
</dbReference>
<dbReference type="GO" id="GO:0035312">
    <property type="term" value="F:5'-3' DNA exonuclease activity"/>
    <property type="evidence" value="ECO:0007669"/>
    <property type="project" value="TreeGrafter"/>
</dbReference>
<gene>
    <name evidence="2" type="ORF">F4Y60_01840</name>
</gene>
<dbReference type="AlphaFoldDB" id="A0A6B0XWZ0"/>
<dbReference type="Pfam" id="PF02811">
    <property type="entry name" value="PHP"/>
    <property type="match status" value="1"/>
</dbReference>